<dbReference type="OrthoDB" id="2880076at2"/>
<dbReference type="RefSeq" id="WP_146945642.1">
    <property type="nucleotide sequence ID" value="NZ_VOQF01000001.1"/>
</dbReference>
<protein>
    <submittedName>
        <fullName evidence="1">Uncharacterized protein</fullName>
    </submittedName>
</protein>
<sequence>MLVKELYLQSLQLEESPLAHYIFHLLKEKKISLTDDISQLNFDEADHQKVGEMIENNVLGFHKIGIYSLKLKHNEYVFIFANSKQRAIQFFTETFGHTPVNCHEYSLDYELTRGNDVISFRKMRMEFERFPVVAGFFNRVG</sequence>
<dbReference type="AlphaFoldDB" id="A0A5C6W8K5"/>
<proteinExistence type="predicted"/>
<name>A0A5C6W8K5_9BACI</name>
<keyword evidence="2" id="KW-1185">Reference proteome</keyword>
<gene>
    <name evidence="1" type="ORF">FS935_00840</name>
</gene>
<reference evidence="1 2" key="1">
    <citation type="journal article" date="2005" name="Int. J. Syst. Evol. Microbiol.">
        <title>Bacillus litoralis sp. nov., isolated from a tidal flat of the Yellow Sea in Korea.</title>
        <authorList>
            <person name="Yoon J.H."/>
            <person name="Oh T.K."/>
        </authorList>
    </citation>
    <scope>NUCLEOTIDE SEQUENCE [LARGE SCALE GENOMIC DNA]</scope>
    <source>
        <strain evidence="1 2">SW-211</strain>
    </source>
</reference>
<evidence type="ECO:0000313" key="1">
    <source>
        <dbReference type="EMBL" id="TXC92780.1"/>
    </source>
</evidence>
<organism evidence="1 2">
    <name type="scientific">Metabacillus litoralis</name>
    <dbReference type="NCBI Taxonomy" id="152268"/>
    <lineage>
        <taxon>Bacteria</taxon>
        <taxon>Bacillati</taxon>
        <taxon>Bacillota</taxon>
        <taxon>Bacilli</taxon>
        <taxon>Bacillales</taxon>
        <taxon>Bacillaceae</taxon>
        <taxon>Metabacillus</taxon>
    </lineage>
</organism>
<comment type="caution">
    <text evidence="1">The sequence shown here is derived from an EMBL/GenBank/DDBJ whole genome shotgun (WGS) entry which is preliminary data.</text>
</comment>
<evidence type="ECO:0000313" key="2">
    <source>
        <dbReference type="Proteomes" id="UP000321363"/>
    </source>
</evidence>
<accession>A0A5C6W8K5</accession>
<dbReference type="EMBL" id="VOQF01000001">
    <property type="protein sequence ID" value="TXC92780.1"/>
    <property type="molecule type" value="Genomic_DNA"/>
</dbReference>
<dbReference type="Proteomes" id="UP000321363">
    <property type="component" value="Unassembled WGS sequence"/>
</dbReference>